<evidence type="ECO:0000313" key="2">
    <source>
        <dbReference type="EMBL" id="GMT19610.1"/>
    </source>
</evidence>
<proteinExistence type="predicted"/>
<sequence>MGYLQFASQMIHGSADDLIRALKHALTPYTSSTYDNGYTEVVRDDGVPSTAFNDEPDIPAVFAVLKVEGIQMRVVERGKFSSRNVEKMRIVAKRGALTVENIETKESTSIRVSEFDSSICRRDNDFLCEMKMIDNEKFIEFRVDPSMTGPFYDAIEHVWNRKMVWKRESWIEEYEKEMKQERENTAGDKKSGDAETVKSSGPVARSKRITAVDSESTAKRPRVDSDSCDGEERSKNDRVIEIRKKMEETAIELSKLNREEREELMKSFLSMVDERVEEEKEEDDLTGAQKFRSSTREMNR</sequence>
<feature type="compositionally biased region" description="Basic and acidic residues" evidence="1">
    <location>
        <begin position="216"/>
        <end position="240"/>
    </location>
</feature>
<dbReference type="AlphaFoldDB" id="A0AAV5VIW2"/>
<evidence type="ECO:0000256" key="1">
    <source>
        <dbReference type="SAM" id="MobiDB-lite"/>
    </source>
</evidence>
<feature type="region of interest" description="Disordered" evidence="1">
    <location>
        <begin position="275"/>
        <end position="300"/>
    </location>
</feature>
<dbReference type="Proteomes" id="UP001432322">
    <property type="component" value="Unassembled WGS sequence"/>
</dbReference>
<organism evidence="2 3">
    <name type="scientific">Pristionchus fissidentatus</name>
    <dbReference type="NCBI Taxonomy" id="1538716"/>
    <lineage>
        <taxon>Eukaryota</taxon>
        <taxon>Metazoa</taxon>
        <taxon>Ecdysozoa</taxon>
        <taxon>Nematoda</taxon>
        <taxon>Chromadorea</taxon>
        <taxon>Rhabditida</taxon>
        <taxon>Rhabditina</taxon>
        <taxon>Diplogasteromorpha</taxon>
        <taxon>Diplogasteroidea</taxon>
        <taxon>Neodiplogasteridae</taxon>
        <taxon>Pristionchus</taxon>
    </lineage>
</organism>
<name>A0AAV5VIW2_9BILA</name>
<accession>A0AAV5VIW2</accession>
<protein>
    <submittedName>
        <fullName evidence="2">Uncharacterized protein</fullName>
    </submittedName>
</protein>
<comment type="caution">
    <text evidence="2">The sequence shown here is derived from an EMBL/GenBank/DDBJ whole genome shotgun (WGS) entry which is preliminary data.</text>
</comment>
<gene>
    <name evidence="2" type="ORF">PFISCL1PPCAC_10907</name>
</gene>
<dbReference type="EMBL" id="BTSY01000003">
    <property type="protein sequence ID" value="GMT19610.1"/>
    <property type="molecule type" value="Genomic_DNA"/>
</dbReference>
<evidence type="ECO:0000313" key="3">
    <source>
        <dbReference type="Proteomes" id="UP001432322"/>
    </source>
</evidence>
<keyword evidence="3" id="KW-1185">Reference proteome</keyword>
<feature type="region of interest" description="Disordered" evidence="1">
    <location>
        <begin position="181"/>
        <end position="240"/>
    </location>
</feature>
<feature type="compositionally biased region" description="Basic and acidic residues" evidence="1">
    <location>
        <begin position="181"/>
        <end position="196"/>
    </location>
</feature>
<reference evidence="2" key="1">
    <citation type="submission" date="2023-10" db="EMBL/GenBank/DDBJ databases">
        <title>Genome assembly of Pristionchus species.</title>
        <authorList>
            <person name="Yoshida K."/>
            <person name="Sommer R.J."/>
        </authorList>
    </citation>
    <scope>NUCLEOTIDE SEQUENCE</scope>
    <source>
        <strain evidence="2">RS5133</strain>
    </source>
</reference>